<dbReference type="NCBIfam" id="TIGR00229">
    <property type="entry name" value="sensory_box"/>
    <property type="match status" value="1"/>
</dbReference>
<protein>
    <recommendedName>
        <fullName evidence="7">HTH-type transcriptional regulatory protein TyrR</fullName>
    </recommendedName>
</protein>
<name>A0A1T4XTT1_9CLOT</name>
<dbReference type="InterPro" id="IPR025944">
    <property type="entry name" value="Sigma_54_int_dom_CS"/>
</dbReference>
<evidence type="ECO:0000313" key="11">
    <source>
        <dbReference type="Proteomes" id="UP000190105"/>
    </source>
</evidence>
<dbReference type="Pfam" id="PF25601">
    <property type="entry name" value="AAA_lid_14"/>
    <property type="match status" value="1"/>
</dbReference>
<evidence type="ECO:0000256" key="6">
    <source>
        <dbReference type="ARBA" id="ARBA00023163"/>
    </source>
</evidence>
<dbReference type="InterPro" id="IPR025943">
    <property type="entry name" value="Sigma_54_int_dom_ATP-bd_2"/>
</dbReference>
<gene>
    <name evidence="10" type="ORF">SAMN05443428_11323</name>
</gene>
<evidence type="ECO:0000313" key="10">
    <source>
        <dbReference type="EMBL" id="SKA92924.1"/>
    </source>
</evidence>
<dbReference type="Proteomes" id="UP000190105">
    <property type="component" value="Unassembled WGS sequence"/>
</dbReference>
<dbReference type="Pfam" id="PF13426">
    <property type="entry name" value="PAS_9"/>
    <property type="match status" value="1"/>
</dbReference>
<dbReference type="Gene3D" id="3.30.450.20">
    <property type="entry name" value="PAS domain"/>
    <property type="match status" value="1"/>
</dbReference>
<dbReference type="CDD" id="cd00009">
    <property type="entry name" value="AAA"/>
    <property type="match status" value="1"/>
</dbReference>
<dbReference type="Gene3D" id="3.40.50.300">
    <property type="entry name" value="P-loop containing nucleotide triphosphate hydrolases"/>
    <property type="match status" value="1"/>
</dbReference>
<keyword evidence="5" id="KW-0238">DNA-binding</keyword>
<dbReference type="PROSITE" id="PS50112">
    <property type="entry name" value="PAS"/>
    <property type="match status" value="1"/>
</dbReference>
<dbReference type="STRING" id="1147123.SAMN05443428_11323"/>
<evidence type="ECO:0000256" key="4">
    <source>
        <dbReference type="ARBA" id="ARBA00023015"/>
    </source>
</evidence>
<dbReference type="SMART" id="SM00382">
    <property type="entry name" value="AAA"/>
    <property type="match status" value="1"/>
</dbReference>
<dbReference type="PROSITE" id="PS00676">
    <property type="entry name" value="SIGMA54_INTERACT_2"/>
    <property type="match status" value="1"/>
</dbReference>
<dbReference type="OrthoDB" id="9803970at2"/>
<dbReference type="SUPFAM" id="SSF55785">
    <property type="entry name" value="PYP-like sensor domain (PAS domain)"/>
    <property type="match status" value="1"/>
</dbReference>
<dbReference type="InterPro" id="IPR030828">
    <property type="entry name" value="HTH_TyrR"/>
</dbReference>
<keyword evidence="3" id="KW-0067">ATP-binding</keyword>
<dbReference type="InterPro" id="IPR009057">
    <property type="entry name" value="Homeodomain-like_sf"/>
</dbReference>
<evidence type="ECO:0000256" key="2">
    <source>
        <dbReference type="ARBA" id="ARBA00022797"/>
    </source>
</evidence>
<dbReference type="Gene3D" id="1.10.10.60">
    <property type="entry name" value="Homeodomain-like"/>
    <property type="match status" value="1"/>
</dbReference>
<dbReference type="PANTHER" id="PTHR32071:SF57">
    <property type="entry name" value="C4-DICARBOXYLATE TRANSPORT TRANSCRIPTIONAL REGULATORY PROTEIN DCTD"/>
    <property type="match status" value="1"/>
</dbReference>
<dbReference type="SUPFAM" id="SSF52540">
    <property type="entry name" value="P-loop containing nucleoside triphosphate hydrolases"/>
    <property type="match status" value="1"/>
</dbReference>
<dbReference type="Pfam" id="PF00158">
    <property type="entry name" value="Sigma54_activat"/>
    <property type="match status" value="1"/>
</dbReference>
<dbReference type="GO" id="GO:0006355">
    <property type="term" value="P:regulation of DNA-templated transcription"/>
    <property type="evidence" value="ECO:0007669"/>
    <property type="project" value="InterPro"/>
</dbReference>
<dbReference type="AlphaFoldDB" id="A0A1T4XTT1"/>
<dbReference type="FunFam" id="3.40.50.300:FF:000006">
    <property type="entry name" value="DNA-binding transcriptional regulator NtrC"/>
    <property type="match status" value="1"/>
</dbReference>
<dbReference type="InterPro" id="IPR002078">
    <property type="entry name" value="Sigma_54_int"/>
</dbReference>
<dbReference type="InterPro" id="IPR035965">
    <property type="entry name" value="PAS-like_dom_sf"/>
</dbReference>
<dbReference type="CDD" id="cd00130">
    <property type="entry name" value="PAS"/>
    <property type="match status" value="1"/>
</dbReference>
<feature type="domain" description="Sigma-54 factor interaction" evidence="8">
    <location>
        <begin position="209"/>
        <end position="438"/>
    </location>
</feature>
<proteinExistence type="predicted"/>
<keyword evidence="11" id="KW-1185">Reference proteome</keyword>
<dbReference type="PROSITE" id="PS00675">
    <property type="entry name" value="SIGMA54_INTERACT_1"/>
    <property type="match status" value="1"/>
</dbReference>
<evidence type="ECO:0000256" key="5">
    <source>
        <dbReference type="ARBA" id="ARBA00023125"/>
    </source>
</evidence>
<dbReference type="NCBIfam" id="TIGR04381">
    <property type="entry name" value="HTH_TypR"/>
    <property type="match status" value="1"/>
</dbReference>
<evidence type="ECO:0000259" key="9">
    <source>
        <dbReference type="PROSITE" id="PS50112"/>
    </source>
</evidence>
<dbReference type="InterPro" id="IPR000014">
    <property type="entry name" value="PAS"/>
</dbReference>
<dbReference type="RefSeq" id="WP_078696876.1">
    <property type="nucleotide sequence ID" value="NZ_FUYH01000013.1"/>
</dbReference>
<dbReference type="PROSITE" id="PS00688">
    <property type="entry name" value="SIGMA54_INTERACT_3"/>
    <property type="match status" value="1"/>
</dbReference>
<organism evidence="10 11">
    <name type="scientific">Caloramator quimbayensis</name>
    <dbReference type="NCBI Taxonomy" id="1147123"/>
    <lineage>
        <taxon>Bacteria</taxon>
        <taxon>Bacillati</taxon>
        <taxon>Bacillota</taxon>
        <taxon>Clostridia</taxon>
        <taxon>Eubacteriales</taxon>
        <taxon>Clostridiaceae</taxon>
        <taxon>Caloramator</taxon>
    </lineage>
</organism>
<dbReference type="PROSITE" id="PS50045">
    <property type="entry name" value="SIGMA54_INTERACT_4"/>
    <property type="match status" value="1"/>
</dbReference>
<sequence>MEKYSRFEIYTEDKMGMALKILEKIYNEKIDLKAVEVFPKKVCVKMELMDDYAKTRLKNSILSIKEVISIREIDLLYYERNERKLMAVINSVDEGILSANENFEIEIFNKYCENVFKYNKEEVIGKDLRSIIGENNPLVSSVKSGKGFDNVKIKFKNKKGEGHCITTGRIIKDDDDKTIGVVASIKDMDKAIELVNIVQGTQEGAFKDIIGNSPAIERVKKTVLSVSKSNSTILLMGESGTGKELFASAIKNLSDRKDKSYVAINCAAFPENLIESELFGYEKGSFTGAVSEKEGLFERADGGTLFLDEVGELPLNLQAKLLRVLQEGVIRKIGSTKETKVDVRIIAATNKNLKEMVEKGLFREDLYYRLNVVPIYIPPLRERIEDIPLLVNFFIYKLNKKIGKKISGANIKFLEELMKYDWPGNVRELQNVIERGINLCEGNILTTENLIFDIKNSSKSNGPQYSVDIELKLDDVVEKAEKEAIVKALKKYKSFRKAAKALGVSHTTLINKANKYNLKYLLD</sequence>
<evidence type="ECO:0000259" key="8">
    <source>
        <dbReference type="PROSITE" id="PS50045"/>
    </source>
</evidence>
<dbReference type="GO" id="GO:0005524">
    <property type="term" value="F:ATP binding"/>
    <property type="evidence" value="ECO:0007669"/>
    <property type="project" value="UniProtKB-KW"/>
</dbReference>
<dbReference type="Gene3D" id="3.30.70.260">
    <property type="match status" value="1"/>
</dbReference>
<accession>A0A1T4XTT1</accession>
<keyword evidence="2" id="KW-0058">Aromatic hydrocarbons catabolism</keyword>
<evidence type="ECO:0000256" key="3">
    <source>
        <dbReference type="ARBA" id="ARBA00022840"/>
    </source>
</evidence>
<dbReference type="SUPFAM" id="SSF46689">
    <property type="entry name" value="Homeodomain-like"/>
    <property type="match status" value="1"/>
</dbReference>
<keyword evidence="6" id="KW-0804">Transcription</keyword>
<dbReference type="PANTHER" id="PTHR32071">
    <property type="entry name" value="TRANSCRIPTIONAL REGULATORY PROTEIN"/>
    <property type="match status" value="1"/>
</dbReference>
<keyword evidence="1" id="KW-0547">Nucleotide-binding</keyword>
<evidence type="ECO:0000256" key="7">
    <source>
        <dbReference type="ARBA" id="ARBA00029500"/>
    </source>
</evidence>
<dbReference type="InterPro" id="IPR027417">
    <property type="entry name" value="P-loop_NTPase"/>
</dbReference>
<keyword evidence="4" id="KW-0805">Transcription regulation</keyword>
<dbReference type="InterPro" id="IPR025662">
    <property type="entry name" value="Sigma_54_int_dom_ATP-bd_1"/>
</dbReference>
<dbReference type="EMBL" id="FUYH01000013">
    <property type="protein sequence ID" value="SKA92924.1"/>
    <property type="molecule type" value="Genomic_DNA"/>
</dbReference>
<dbReference type="Pfam" id="PF18024">
    <property type="entry name" value="HTH_50"/>
    <property type="match status" value="1"/>
</dbReference>
<dbReference type="InterPro" id="IPR003593">
    <property type="entry name" value="AAA+_ATPase"/>
</dbReference>
<feature type="domain" description="PAS" evidence="9">
    <location>
        <begin position="81"/>
        <end position="128"/>
    </location>
</feature>
<reference evidence="11" key="1">
    <citation type="submission" date="2017-02" db="EMBL/GenBank/DDBJ databases">
        <authorList>
            <person name="Varghese N."/>
            <person name="Submissions S."/>
        </authorList>
    </citation>
    <scope>NUCLEOTIDE SEQUENCE [LARGE SCALE GENOMIC DNA]</scope>
    <source>
        <strain evidence="11">USBA 833</strain>
    </source>
</reference>
<dbReference type="Gene3D" id="1.10.8.60">
    <property type="match status" value="1"/>
</dbReference>
<dbReference type="GO" id="GO:0003677">
    <property type="term" value="F:DNA binding"/>
    <property type="evidence" value="ECO:0007669"/>
    <property type="project" value="UniProtKB-KW"/>
</dbReference>
<dbReference type="InterPro" id="IPR058031">
    <property type="entry name" value="AAA_lid_NorR"/>
</dbReference>
<evidence type="ECO:0000256" key="1">
    <source>
        <dbReference type="ARBA" id="ARBA00022741"/>
    </source>
</evidence>